<dbReference type="PROSITE" id="PS50928">
    <property type="entry name" value="ABC_TM1"/>
    <property type="match status" value="1"/>
</dbReference>
<dbReference type="PANTHER" id="PTHR43227:SF11">
    <property type="entry name" value="BLL4140 PROTEIN"/>
    <property type="match status" value="1"/>
</dbReference>
<evidence type="ECO:0000256" key="6">
    <source>
        <dbReference type="ARBA" id="ARBA00023136"/>
    </source>
</evidence>
<keyword evidence="4 7" id="KW-0812">Transmembrane</keyword>
<dbReference type="PANTHER" id="PTHR43227">
    <property type="entry name" value="BLL4140 PROTEIN"/>
    <property type="match status" value="1"/>
</dbReference>
<reference evidence="9 10" key="1">
    <citation type="submission" date="2022-02" db="EMBL/GenBank/DDBJ databases">
        <title>Paenibacillus sp. MBLB1776 Whole Genome Shotgun Sequencing.</title>
        <authorList>
            <person name="Hwang C.Y."/>
            <person name="Cho E.-S."/>
            <person name="Seo M.-J."/>
        </authorList>
    </citation>
    <scope>NUCLEOTIDE SEQUENCE [LARGE SCALE GENOMIC DNA]</scope>
    <source>
        <strain evidence="9 10">MBLB1776</strain>
    </source>
</reference>
<evidence type="ECO:0000256" key="3">
    <source>
        <dbReference type="ARBA" id="ARBA00022475"/>
    </source>
</evidence>
<feature type="transmembrane region" description="Helical" evidence="7">
    <location>
        <begin position="12"/>
        <end position="30"/>
    </location>
</feature>
<evidence type="ECO:0000256" key="5">
    <source>
        <dbReference type="ARBA" id="ARBA00022989"/>
    </source>
</evidence>
<dbReference type="RefSeq" id="WP_315604236.1">
    <property type="nucleotide sequence ID" value="NZ_CP130318.1"/>
</dbReference>
<organism evidence="9 10">
    <name type="scientific">Paenibacillus aurantius</name>
    <dbReference type="NCBI Taxonomy" id="2918900"/>
    <lineage>
        <taxon>Bacteria</taxon>
        <taxon>Bacillati</taxon>
        <taxon>Bacillota</taxon>
        <taxon>Bacilli</taxon>
        <taxon>Bacillales</taxon>
        <taxon>Paenibacillaceae</taxon>
        <taxon>Paenibacillus</taxon>
    </lineage>
</organism>
<dbReference type="InterPro" id="IPR000515">
    <property type="entry name" value="MetI-like"/>
</dbReference>
<keyword evidence="2 7" id="KW-0813">Transport</keyword>
<feature type="transmembrane region" description="Helical" evidence="7">
    <location>
        <begin position="158"/>
        <end position="184"/>
    </location>
</feature>
<name>A0AA96LBA4_9BACL</name>
<accession>A0AA96LBA4</accession>
<evidence type="ECO:0000256" key="2">
    <source>
        <dbReference type="ARBA" id="ARBA00022448"/>
    </source>
</evidence>
<dbReference type="Pfam" id="PF00528">
    <property type="entry name" value="BPD_transp_1"/>
    <property type="match status" value="1"/>
</dbReference>
<keyword evidence="6 7" id="KW-0472">Membrane</keyword>
<evidence type="ECO:0000256" key="4">
    <source>
        <dbReference type="ARBA" id="ARBA00022692"/>
    </source>
</evidence>
<evidence type="ECO:0000313" key="9">
    <source>
        <dbReference type="EMBL" id="WNQ10462.1"/>
    </source>
</evidence>
<dbReference type="InterPro" id="IPR035906">
    <property type="entry name" value="MetI-like_sf"/>
</dbReference>
<feature type="transmembrane region" description="Helical" evidence="7">
    <location>
        <begin position="118"/>
        <end position="138"/>
    </location>
</feature>
<evidence type="ECO:0000256" key="7">
    <source>
        <dbReference type="RuleBase" id="RU363032"/>
    </source>
</evidence>
<dbReference type="CDD" id="cd06261">
    <property type="entry name" value="TM_PBP2"/>
    <property type="match status" value="1"/>
</dbReference>
<evidence type="ECO:0000313" key="10">
    <source>
        <dbReference type="Proteomes" id="UP001305702"/>
    </source>
</evidence>
<comment type="similarity">
    <text evidence="7">Belongs to the binding-protein-dependent transport system permease family.</text>
</comment>
<evidence type="ECO:0000259" key="8">
    <source>
        <dbReference type="PROSITE" id="PS50928"/>
    </source>
</evidence>
<feature type="domain" description="ABC transmembrane type-1" evidence="8">
    <location>
        <begin position="72"/>
        <end position="286"/>
    </location>
</feature>
<feature type="transmembrane region" description="Helical" evidence="7">
    <location>
        <begin position="265"/>
        <end position="286"/>
    </location>
</feature>
<dbReference type="Gene3D" id="1.10.3720.10">
    <property type="entry name" value="MetI-like"/>
    <property type="match status" value="1"/>
</dbReference>
<dbReference type="InterPro" id="IPR050809">
    <property type="entry name" value="UgpAE/MalFG_permease"/>
</dbReference>
<feature type="transmembrane region" description="Helical" evidence="7">
    <location>
        <begin position="205"/>
        <end position="226"/>
    </location>
</feature>
<protein>
    <submittedName>
        <fullName evidence="9">ABC transporter permease subunit</fullName>
    </submittedName>
</protein>
<dbReference type="AlphaFoldDB" id="A0AA96LBA4"/>
<keyword evidence="3" id="KW-1003">Cell membrane</keyword>
<evidence type="ECO:0000256" key="1">
    <source>
        <dbReference type="ARBA" id="ARBA00004651"/>
    </source>
</evidence>
<sequence>MNKSLKKKDAQVLFLIALPGLLHFLIFKYVPLAGNVIAFQNYNLFQGFLNSEWVGFDHFIRMFRFEDFSRIFLNTLRLGIYSIVFGFPAPLVLALLLHEVRALWMKKPVQTLLYLPHFLSWVIVGGIFLNFLDVKGLINGLLLRIGIGPIDFIGDSAYFIGTLISIGIWKEVGWGMIIYLAALAGINPNLYEAAMVDGAGRWKRMWHISLPSLMPAIVVLLLLRIGNLMDANIEQMLIFLNPLVRDVGEVFDTYIYRVGLLGSQFSYTTAIGIFKSVIGLLLIVFVNSLSKRTTGESIY</sequence>
<dbReference type="GO" id="GO:0005886">
    <property type="term" value="C:plasma membrane"/>
    <property type="evidence" value="ECO:0007669"/>
    <property type="project" value="UniProtKB-SubCell"/>
</dbReference>
<dbReference type="Proteomes" id="UP001305702">
    <property type="component" value="Chromosome"/>
</dbReference>
<dbReference type="SUPFAM" id="SSF161098">
    <property type="entry name" value="MetI-like"/>
    <property type="match status" value="1"/>
</dbReference>
<comment type="subcellular location">
    <subcellularLocation>
        <location evidence="1 7">Cell membrane</location>
        <topology evidence="1 7">Multi-pass membrane protein</topology>
    </subcellularLocation>
</comment>
<proteinExistence type="inferred from homology"/>
<dbReference type="GO" id="GO:0055085">
    <property type="term" value="P:transmembrane transport"/>
    <property type="evidence" value="ECO:0007669"/>
    <property type="project" value="InterPro"/>
</dbReference>
<dbReference type="EMBL" id="CP130318">
    <property type="protein sequence ID" value="WNQ10462.1"/>
    <property type="molecule type" value="Genomic_DNA"/>
</dbReference>
<keyword evidence="5 7" id="KW-1133">Transmembrane helix</keyword>
<gene>
    <name evidence="9" type="ORF">MJA45_23035</name>
</gene>
<keyword evidence="10" id="KW-1185">Reference proteome</keyword>
<dbReference type="KEGG" id="paun:MJA45_23035"/>
<feature type="transmembrane region" description="Helical" evidence="7">
    <location>
        <begin position="78"/>
        <end position="97"/>
    </location>
</feature>